<dbReference type="GeneID" id="71992848"/>
<dbReference type="AlphaFoldDB" id="A0A9Q8UVE6"/>
<dbReference type="EMBL" id="CP090173">
    <property type="protein sequence ID" value="UJO23888.1"/>
    <property type="molecule type" value="Genomic_DNA"/>
</dbReference>
<dbReference type="RefSeq" id="XP_047768254.1">
    <property type="nucleotide sequence ID" value="XM_047912118.1"/>
</dbReference>
<evidence type="ECO:0000313" key="2">
    <source>
        <dbReference type="EMBL" id="UJO23888.1"/>
    </source>
</evidence>
<evidence type="ECO:0000313" key="3">
    <source>
        <dbReference type="Proteomes" id="UP000756132"/>
    </source>
</evidence>
<feature type="region of interest" description="Disordered" evidence="1">
    <location>
        <begin position="631"/>
        <end position="650"/>
    </location>
</feature>
<keyword evidence="3" id="KW-1185">Reference proteome</keyword>
<organism evidence="2 3">
    <name type="scientific">Passalora fulva</name>
    <name type="common">Tomato leaf mold</name>
    <name type="synonym">Cladosporium fulvum</name>
    <dbReference type="NCBI Taxonomy" id="5499"/>
    <lineage>
        <taxon>Eukaryota</taxon>
        <taxon>Fungi</taxon>
        <taxon>Dikarya</taxon>
        <taxon>Ascomycota</taxon>
        <taxon>Pezizomycotina</taxon>
        <taxon>Dothideomycetes</taxon>
        <taxon>Dothideomycetidae</taxon>
        <taxon>Mycosphaerellales</taxon>
        <taxon>Mycosphaerellaceae</taxon>
        <taxon>Fulvia</taxon>
    </lineage>
</organism>
<reference evidence="2" key="1">
    <citation type="submission" date="2021-12" db="EMBL/GenBank/DDBJ databases">
        <authorList>
            <person name="Zaccaron A."/>
            <person name="Stergiopoulos I."/>
        </authorList>
    </citation>
    <scope>NUCLEOTIDE SEQUENCE</scope>
    <source>
        <strain evidence="2">Race5_Kim</strain>
    </source>
</reference>
<protein>
    <submittedName>
        <fullName evidence="2">Uncharacterized protein</fullName>
    </submittedName>
</protein>
<evidence type="ECO:0000256" key="1">
    <source>
        <dbReference type="SAM" id="MobiDB-lite"/>
    </source>
</evidence>
<accession>A0A9Q8UVE6</accession>
<reference evidence="2" key="2">
    <citation type="journal article" date="2022" name="Microb. Genom.">
        <title>A chromosome-scale genome assembly of the tomato pathogen Cladosporium fulvum reveals a compartmentalized genome architecture and the presence of a dispensable chromosome.</title>
        <authorList>
            <person name="Zaccaron A.Z."/>
            <person name="Chen L.H."/>
            <person name="Samaras A."/>
            <person name="Stergiopoulos I."/>
        </authorList>
    </citation>
    <scope>NUCLEOTIDE SEQUENCE</scope>
    <source>
        <strain evidence="2">Race5_Kim</strain>
    </source>
</reference>
<sequence>MTRYSTASGCGVTRSATTISLSFPTNTIECLPSDCPGCKSAAEKRHETLEKRVLPVPGLHPYNNFDEFMVGEVDRAERQGSLVPHRRLPDHAYDMVPDAFDFYRRGVKRYYNAQASSAKVKHFRDDAFNMAVRGLVGCTSVIVVSRKGAWVSHLWEGPTFEQEERFTGIDVLVGMFNAIDSEFPGLNNFGFHGRMFDPITETDGMENIIEVIIHTPQRQWHIPLDQWPPGAVGVNYPPDENPKEDPGARGPWAEFVWDNNPDGPRYSNQIEELQTALEFAFPNSGINLNVYPLVDLPEDLATFMEYRDNLLRTTAVGKVLVQYDPFFSCNPQMAGVRVWVDGMTDPIYTDKWVPFNHQKPLLGSNTNLQRVFLTNRDTWNSTEEVCIMSNITTSSTTTSKAASTTLPPITSCSPLNGAMPGNAKQTQCACNDDLIAMLSSSKKSEGVTSYWCAAGNATVSVNNPTATLPPITSCSPLGGAMPGNPDKTQCACNDGLIAMLRSSTKSEGATSYWCGAGDITVSVDTPTATLPPVTSCSPLGGAMPGNSDKTQCACNNGLIAMLSSSTKSDGATSYWCGAGTATVSVDKPTPNAAGASAIAGILGGLKPTSKPTPSGVTITVLSTVLASTTVTPERKTSTTTVQPPPPAKPTRRFISGKCHIHLTRRIAKKQWPRGPDVELSYRVYDGSGELKAANDDHGQFDTQFIIWAKDTGLDDNILYQMGQKNGACLSFNDVVDHWDVLCQYQNFWYGFDNHWRLPDREHKPIDPLDIIADPLGDTVESIRFPGLPYCDVGGWDEDPDPHTQDMDCYFEC</sequence>
<proteinExistence type="predicted"/>
<dbReference type="Proteomes" id="UP000756132">
    <property type="component" value="Chromosome 11"/>
</dbReference>
<gene>
    <name evidence="2" type="ORF">CLAFUR5_12970</name>
</gene>
<dbReference type="KEGG" id="ffu:CLAFUR5_12970"/>
<name>A0A9Q8UVE6_PASFU</name>
<dbReference type="OrthoDB" id="3886018at2759"/>